<evidence type="ECO:0000313" key="6">
    <source>
        <dbReference type="Proteomes" id="UP000237631"/>
    </source>
</evidence>
<sequence length="811" mass="86728">MGPSPRTSVFREHLDSEPVSSLHTGKKRARPTPSVRFRSKDDVRVVEQYDDAVSNIGGESHHNTESRHDEQAQPFSPPPTISPAHIQSPLPVRNTSNMYRLAVFTFLLVAVVPLLQSTSFFGHAAVLQPVRGSVLPARSELRTLERRADSPTNVCFRWAQQSALVNGTLYTYGGQATTEPGQDSDAWNNYFLSWDLTKTWQIANPLLTGRAQPSGPPNVSLGYLWSSRESLFLYGGQYSWKPAVAPTAYSTWEYAIADDEWIEHNQPVTSSGPSAPSNDDPVQRAAEGAGANVPSLGRGFYFGGHLDSYTTEGWSNTVPRVYLQSLLEFTFPGATNNQVESLSNDRAAGSDGVYRNVTEGGQQAQVGFTQRADGLLIYVPGFGEQGILLAIAGGTNETFTQMNNIDVYDIATSSWYIQSTSGPTPEIRVNPCAVIAAAPDGTSYNIYMFGGQNLIPFGNQTQFNDMWILTLPSFTWIRVDTDDQSVPPGRSGHTCNIWDAQMVMVGGYTGDGTLTCETPGIYVFDVSALQWVNQFTALSAGADDDSRTAQKSDSGDSTGSNNPFNQQPAQKYSVDSPGGLEGSYGYKVPQAVIDVVGGNENGGATLTTPVNTATAGPLATGRPITYTNADGSTSTSSPDSRGGSNGGGNSGPNIGAIVAGVIAGVFFIIACYLAFCAYVYRKQLQLYKRHVEMSQAAARGEKTPAIPGLLGTNADYSTGKNTPSDPSRFGGSLGKWNTNSEAGRVSGSGHSRNESGSSSRGGTGVTAAGYNAVRRNSDASDGEEDLLAGQEPTFVGVMLNPRRSLRVINRD</sequence>
<feature type="compositionally biased region" description="Polar residues" evidence="3">
    <location>
        <begin position="714"/>
        <end position="725"/>
    </location>
</feature>
<dbReference type="EMBL" id="PNEN01001686">
    <property type="protein sequence ID" value="PPJ52561.1"/>
    <property type="molecule type" value="Genomic_DNA"/>
</dbReference>
<protein>
    <recommendedName>
        <fullName evidence="7">Kelch repeat-containing protein</fullName>
    </recommendedName>
</protein>
<keyword evidence="1" id="KW-0880">Kelch repeat</keyword>
<dbReference type="Pfam" id="PF24681">
    <property type="entry name" value="Kelch_KLHDC2_KLHL20_DRC7"/>
    <property type="match status" value="1"/>
</dbReference>
<dbReference type="Gene3D" id="2.120.10.80">
    <property type="entry name" value="Kelch-type beta propeller"/>
    <property type="match status" value="2"/>
</dbReference>
<dbReference type="InterPro" id="IPR011043">
    <property type="entry name" value="Gal_Oxase/kelch_b-propeller"/>
</dbReference>
<keyword evidence="6" id="KW-1185">Reference proteome</keyword>
<feature type="transmembrane region" description="Helical" evidence="4">
    <location>
        <begin position="654"/>
        <end position="680"/>
    </location>
</feature>
<dbReference type="PANTHER" id="PTHR46093:SF18">
    <property type="entry name" value="FIBRONECTIN TYPE-III DOMAIN-CONTAINING PROTEIN"/>
    <property type="match status" value="1"/>
</dbReference>
<gene>
    <name evidence="5" type="ORF">CBER1_11020</name>
</gene>
<dbReference type="PANTHER" id="PTHR46093">
    <property type="entry name" value="ACYL-COA-BINDING DOMAIN-CONTAINING PROTEIN 5"/>
    <property type="match status" value="1"/>
</dbReference>
<dbReference type="OrthoDB" id="10251809at2759"/>
<evidence type="ECO:0000256" key="4">
    <source>
        <dbReference type="SAM" id="Phobius"/>
    </source>
</evidence>
<keyword evidence="2" id="KW-0677">Repeat</keyword>
<keyword evidence="4" id="KW-1133">Transmembrane helix</keyword>
<feature type="compositionally biased region" description="Low complexity" evidence="3">
    <location>
        <begin position="747"/>
        <end position="758"/>
    </location>
</feature>
<evidence type="ECO:0000256" key="3">
    <source>
        <dbReference type="SAM" id="MobiDB-lite"/>
    </source>
</evidence>
<feature type="compositionally biased region" description="Polar residues" evidence="3">
    <location>
        <begin position="266"/>
        <end position="277"/>
    </location>
</feature>
<feature type="region of interest" description="Disordered" evidence="3">
    <location>
        <begin position="265"/>
        <end position="286"/>
    </location>
</feature>
<dbReference type="AlphaFoldDB" id="A0A2S6BYN1"/>
<accession>A0A2S6BYN1</accession>
<comment type="caution">
    <text evidence="5">The sequence shown here is derived from an EMBL/GenBank/DDBJ whole genome shotgun (WGS) entry which is preliminary data.</text>
</comment>
<keyword evidence="4" id="KW-0472">Membrane</keyword>
<dbReference type="SUPFAM" id="SSF50965">
    <property type="entry name" value="Galactose oxidase, central domain"/>
    <property type="match status" value="1"/>
</dbReference>
<evidence type="ECO:0000256" key="2">
    <source>
        <dbReference type="ARBA" id="ARBA00022737"/>
    </source>
</evidence>
<reference evidence="6" key="1">
    <citation type="journal article" date="2017" name="bioRxiv">
        <title>Conservation of a gene cluster reveals novel cercosporin biosynthetic mechanisms and extends production to the genus Colletotrichum.</title>
        <authorList>
            <person name="de Jonge R."/>
            <person name="Ebert M.K."/>
            <person name="Huitt-Roehl C.R."/>
            <person name="Pal P."/>
            <person name="Suttle J.C."/>
            <person name="Spanner R.E."/>
            <person name="Neubauer J.D."/>
            <person name="Jurick W.M.II."/>
            <person name="Stott K.A."/>
            <person name="Secor G.A."/>
            <person name="Thomma B.P.H.J."/>
            <person name="Van de Peer Y."/>
            <person name="Townsend C.A."/>
            <person name="Bolton M.D."/>
        </authorList>
    </citation>
    <scope>NUCLEOTIDE SEQUENCE [LARGE SCALE GENOMIC DNA]</scope>
    <source>
        <strain evidence="6">CBS538.71</strain>
    </source>
</reference>
<dbReference type="Proteomes" id="UP000237631">
    <property type="component" value="Unassembled WGS sequence"/>
</dbReference>
<feature type="region of interest" description="Disordered" evidence="3">
    <location>
        <begin position="53"/>
        <end position="88"/>
    </location>
</feature>
<proteinExistence type="predicted"/>
<organism evidence="5 6">
    <name type="scientific">Cercospora berteroae</name>
    <dbReference type="NCBI Taxonomy" id="357750"/>
    <lineage>
        <taxon>Eukaryota</taxon>
        <taxon>Fungi</taxon>
        <taxon>Dikarya</taxon>
        <taxon>Ascomycota</taxon>
        <taxon>Pezizomycotina</taxon>
        <taxon>Dothideomycetes</taxon>
        <taxon>Dothideomycetidae</taxon>
        <taxon>Mycosphaerellales</taxon>
        <taxon>Mycosphaerellaceae</taxon>
        <taxon>Cercospora</taxon>
    </lineage>
</organism>
<feature type="compositionally biased region" description="Basic and acidic residues" evidence="3">
    <location>
        <begin position="59"/>
        <end position="71"/>
    </location>
</feature>
<evidence type="ECO:0000256" key="1">
    <source>
        <dbReference type="ARBA" id="ARBA00022441"/>
    </source>
</evidence>
<feature type="compositionally biased region" description="Polar residues" evidence="3">
    <location>
        <begin position="625"/>
        <end position="635"/>
    </location>
</feature>
<feature type="region of interest" description="Disordered" evidence="3">
    <location>
        <begin position="607"/>
        <end position="648"/>
    </location>
</feature>
<dbReference type="InterPro" id="IPR015915">
    <property type="entry name" value="Kelch-typ_b-propeller"/>
</dbReference>
<feature type="compositionally biased region" description="Basic and acidic residues" evidence="3">
    <location>
        <begin position="544"/>
        <end position="554"/>
    </location>
</feature>
<feature type="region of interest" description="Disordered" evidence="3">
    <location>
        <begin position="1"/>
        <end position="41"/>
    </location>
</feature>
<keyword evidence="4" id="KW-0812">Transmembrane</keyword>
<feature type="region of interest" description="Disordered" evidence="3">
    <location>
        <begin position="704"/>
        <end position="767"/>
    </location>
</feature>
<name>A0A2S6BYN1_9PEZI</name>
<evidence type="ECO:0000313" key="5">
    <source>
        <dbReference type="EMBL" id="PPJ52561.1"/>
    </source>
</evidence>
<evidence type="ECO:0008006" key="7">
    <source>
        <dbReference type="Google" id="ProtNLM"/>
    </source>
</evidence>
<feature type="region of interest" description="Disordered" evidence="3">
    <location>
        <begin position="542"/>
        <end position="576"/>
    </location>
</feature>
<dbReference type="STRING" id="357750.A0A2S6BYN1"/>
<feature type="compositionally biased region" description="Polar residues" evidence="3">
    <location>
        <begin position="555"/>
        <end position="570"/>
    </location>
</feature>